<evidence type="ECO:0000313" key="7">
    <source>
        <dbReference type="Proteomes" id="UP000765845"/>
    </source>
</evidence>
<evidence type="ECO:0000256" key="2">
    <source>
        <dbReference type="ARBA" id="ARBA00022980"/>
    </source>
</evidence>
<dbReference type="EMBL" id="JAAWWK010000004">
    <property type="protein sequence ID" value="NKI18300.1"/>
    <property type="molecule type" value="Genomic_DNA"/>
</dbReference>
<keyword evidence="2 5" id="KW-0689">Ribosomal protein</keyword>
<evidence type="ECO:0000256" key="3">
    <source>
        <dbReference type="ARBA" id="ARBA00023274"/>
    </source>
</evidence>
<dbReference type="NCBIfam" id="TIGR01030">
    <property type="entry name" value="rpmH_bact"/>
    <property type="match status" value="1"/>
</dbReference>
<dbReference type="PANTHER" id="PTHR14503">
    <property type="entry name" value="MITOCHONDRIAL RIBOSOMAL PROTEIN 34 FAMILY MEMBER"/>
    <property type="match status" value="1"/>
</dbReference>
<keyword evidence="3 5" id="KW-0687">Ribonucleoprotein</keyword>
<dbReference type="Gene3D" id="1.10.287.3980">
    <property type="match status" value="1"/>
</dbReference>
<evidence type="ECO:0000256" key="4">
    <source>
        <dbReference type="ARBA" id="ARBA00035177"/>
    </source>
</evidence>
<proteinExistence type="inferred from homology"/>
<organism evidence="6 7">
    <name type="scientific">Spongiibacter thalassae</name>
    <dbReference type="NCBI Taxonomy" id="2721624"/>
    <lineage>
        <taxon>Bacteria</taxon>
        <taxon>Pseudomonadati</taxon>
        <taxon>Pseudomonadota</taxon>
        <taxon>Gammaproteobacteria</taxon>
        <taxon>Cellvibrionales</taxon>
        <taxon>Spongiibacteraceae</taxon>
        <taxon>Spongiibacter</taxon>
    </lineage>
</organism>
<keyword evidence="7" id="KW-1185">Reference proteome</keyword>
<gene>
    <name evidence="5 6" type="primary">rpmH</name>
    <name evidence="6" type="ORF">HCU74_12865</name>
</gene>
<dbReference type="HAMAP" id="MF_00391">
    <property type="entry name" value="Ribosomal_bL34"/>
    <property type="match status" value="1"/>
</dbReference>
<dbReference type="InterPro" id="IPR000271">
    <property type="entry name" value="Ribosomal_bL34"/>
</dbReference>
<accession>A0ABX1GHA7</accession>
<dbReference type="InterPro" id="IPR020939">
    <property type="entry name" value="Ribosomal_bL34_CS"/>
</dbReference>
<dbReference type="Proteomes" id="UP000765845">
    <property type="component" value="Unassembled WGS sequence"/>
</dbReference>
<name>A0ABX1GHA7_9GAMM</name>
<sequence length="44" mass="5139">MKRTFQPSNLKRARTHGFRARMATKNGRKIINRRRAKGRAELSA</sequence>
<reference evidence="6 7" key="1">
    <citation type="submission" date="2020-04" db="EMBL/GenBank/DDBJ databases">
        <authorList>
            <person name="Yoon J."/>
        </authorList>
    </citation>
    <scope>NUCLEOTIDE SEQUENCE [LARGE SCALE GENOMIC DNA]</scope>
    <source>
        <strain evidence="6 7">KMU-166</strain>
    </source>
</reference>
<evidence type="ECO:0000313" key="6">
    <source>
        <dbReference type="EMBL" id="NKI18300.1"/>
    </source>
</evidence>
<comment type="similarity">
    <text evidence="1 5">Belongs to the bacterial ribosomal protein bL34 family.</text>
</comment>
<dbReference type="PANTHER" id="PTHR14503:SF4">
    <property type="entry name" value="LARGE RIBOSOMAL SUBUNIT PROTEIN BL34M"/>
    <property type="match status" value="1"/>
</dbReference>
<evidence type="ECO:0000256" key="5">
    <source>
        <dbReference type="HAMAP-Rule" id="MF_00391"/>
    </source>
</evidence>
<comment type="caution">
    <text evidence="6">The sequence shown here is derived from an EMBL/GenBank/DDBJ whole genome shotgun (WGS) entry which is preliminary data.</text>
</comment>
<protein>
    <recommendedName>
        <fullName evidence="4 5">Large ribosomal subunit protein bL34</fullName>
    </recommendedName>
</protein>
<dbReference type="RefSeq" id="WP_168450816.1">
    <property type="nucleotide sequence ID" value="NZ_JAAWWK010000004.1"/>
</dbReference>
<evidence type="ECO:0000256" key="1">
    <source>
        <dbReference type="ARBA" id="ARBA00010111"/>
    </source>
</evidence>
<dbReference type="PROSITE" id="PS00784">
    <property type="entry name" value="RIBOSOMAL_L34"/>
    <property type="match status" value="1"/>
</dbReference>
<dbReference type="GO" id="GO:0005840">
    <property type="term" value="C:ribosome"/>
    <property type="evidence" value="ECO:0007669"/>
    <property type="project" value="UniProtKB-KW"/>
</dbReference>
<dbReference type="Pfam" id="PF00468">
    <property type="entry name" value="Ribosomal_L34"/>
    <property type="match status" value="1"/>
</dbReference>